<evidence type="ECO:0000313" key="1">
    <source>
        <dbReference type="EMBL" id="CAL0327674.1"/>
    </source>
</evidence>
<organism evidence="1 2">
    <name type="scientific">Lupinus luteus</name>
    <name type="common">European yellow lupine</name>
    <dbReference type="NCBI Taxonomy" id="3873"/>
    <lineage>
        <taxon>Eukaryota</taxon>
        <taxon>Viridiplantae</taxon>
        <taxon>Streptophyta</taxon>
        <taxon>Embryophyta</taxon>
        <taxon>Tracheophyta</taxon>
        <taxon>Spermatophyta</taxon>
        <taxon>Magnoliopsida</taxon>
        <taxon>eudicotyledons</taxon>
        <taxon>Gunneridae</taxon>
        <taxon>Pentapetalae</taxon>
        <taxon>rosids</taxon>
        <taxon>fabids</taxon>
        <taxon>Fabales</taxon>
        <taxon>Fabaceae</taxon>
        <taxon>Papilionoideae</taxon>
        <taxon>50 kb inversion clade</taxon>
        <taxon>genistoids sensu lato</taxon>
        <taxon>core genistoids</taxon>
        <taxon>Genisteae</taxon>
        <taxon>Lupinus</taxon>
    </lineage>
</organism>
<gene>
    <name evidence="1" type="ORF">LLUT_LOCUS28734</name>
</gene>
<comment type="caution">
    <text evidence="1">The sequence shown here is derived from an EMBL/GenBank/DDBJ whole genome shotgun (WGS) entry which is preliminary data.</text>
</comment>
<proteinExistence type="predicted"/>
<dbReference type="EMBL" id="CAXHTB010000020">
    <property type="protein sequence ID" value="CAL0327674.1"/>
    <property type="molecule type" value="Genomic_DNA"/>
</dbReference>
<dbReference type="AlphaFoldDB" id="A0AAV1Y3F6"/>
<name>A0AAV1Y3F6_LUPLU</name>
<keyword evidence="2" id="KW-1185">Reference proteome</keyword>
<accession>A0AAV1Y3F6</accession>
<sequence>MKLSRNLKVFANVPKYLRTETLLSSRVAPKVGQKVGSGLVSGVDCSYVDAVRGFRGKESPNNAHEAGFNFVLSNVVVEKDLHCSVINDDLNWLMFCVVGRMVDTVTPGEVSELLKEEGSWKKVCGHVREEEGSCNHSSMVHEEDISRSIVLGSDLERGLGDGSGWASEPEVESVGEEEGKDVEVEREGVNVGCEINTHVHGVVEEMCKDDCLVNGVSLEKVEELPSLNQSSGEVHEAMHESVMEGVGLQGVSLGGLNGFNEVVGVGFNNNCVAPPYVDLDGVPNLISAPVDHVHFVATSSALNPNYLEQSEVGPTEFVSSQQDVYLVNKDISVDCNLEEHAVLFYFD</sequence>
<evidence type="ECO:0000313" key="2">
    <source>
        <dbReference type="Proteomes" id="UP001497480"/>
    </source>
</evidence>
<dbReference type="Proteomes" id="UP001497480">
    <property type="component" value="Unassembled WGS sequence"/>
</dbReference>
<protein>
    <submittedName>
        <fullName evidence="1">Uncharacterized protein</fullName>
    </submittedName>
</protein>
<reference evidence="1 2" key="1">
    <citation type="submission" date="2024-03" db="EMBL/GenBank/DDBJ databases">
        <authorList>
            <person name="Martinez-Hernandez J."/>
        </authorList>
    </citation>
    <scope>NUCLEOTIDE SEQUENCE [LARGE SCALE GENOMIC DNA]</scope>
</reference>